<evidence type="ECO:0008006" key="4">
    <source>
        <dbReference type="Google" id="ProtNLM"/>
    </source>
</evidence>
<feature type="signal peptide" evidence="1">
    <location>
        <begin position="1"/>
        <end position="30"/>
    </location>
</feature>
<sequence>MNTAKTIRQPYFLLLAALLAAASFSLGKSAKSSEAIYFVIKPSISKEVLNTVANRLKEKNIRVTYQQLIFKSGQLMSIKARIEVATPGKPIRTYALEETSQAESFKPLVFYSLSDGERTGFVKGVGEDMTRSEKRIVNENLVGLLIEGSGSREVIGSWQSN</sequence>
<reference evidence="2" key="1">
    <citation type="submission" date="2020-09" db="EMBL/GenBank/DDBJ databases">
        <authorList>
            <person name="Kim M.K."/>
        </authorList>
    </citation>
    <scope>NUCLEOTIDE SEQUENCE</scope>
    <source>
        <strain evidence="2">BT702</strain>
    </source>
</reference>
<dbReference type="Proteomes" id="UP000598820">
    <property type="component" value="Unassembled WGS sequence"/>
</dbReference>
<gene>
    <name evidence="2" type="ORF">IC229_07075</name>
</gene>
<evidence type="ECO:0000313" key="2">
    <source>
        <dbReference type="EMBL" id="MBD2700389.1"/>
    </source>
</evidence>
<dbReference type="RefSeq" id="WP_190886248.1">
    <property type="nucleotide sequence ID" value="NZ_JACWZY010000004.1"/>
</dbReference>
<organism evidence="2 3">
    <name type="scientific">Spirosoma profusum</name>
    <dbReference type="NCBI Taxonomy" id="2771354"/>
    <lineage>
        <taxon>Bacteria</taxon>
        <taxon>Pseudomonadati</taxon>
        <taxon>Bacteroidota</taxon>
        <taxon>Cytophagia</taxon>
        <taxon>Cytophagales</taxon>
        <taxon>Cytophagaceae</taxon>
        <taxon>Spirosoma</taxon>
    </lineage>
</organism>
<dbReference type="AlphaFoldDB" id="A0A926XUM8"/>
<keyword evidence="1" id="KW-0732">Signal</keyword>
<comment type="caution">
    <text evidence="2">The sequence shown here is derived from an EMBL/GenBank/DDBJ whole genome shotgun (WGS) entry which is preliminary data.</text>
</comment>
<proteinExistence type="predicted"/>
<feature type="chain" id="PRO_5038071641" description="DUF4252 domain-containing protein" evidence="1">
    <location>
        <begin position="31"/>
        <end position="161"/>
    </location>
</feature>
<keyword evidence="3" id="KW-1185">Reference proteome</keyword>
<accession>A0A926XUM8</accession>
<evidence type="ECO:0000313" key="3">
    <source>
        <dbReference type="Proteomes" id="UP000598820"/>
    </source>
</evidence>
<name>A0A926XUM8_9BACT</name>
<protein>
    <recommendedName>
        <fullName evidence="4">DUF4252 domain-containing protein</fullName>
    </recommendedName>
</protein>
<evidence type="ECO:0000256" key="1">
    <source>
        <dbReference type="SAM" id="SignalP"/>
    </source>
</evidence>
<dbReference type="EMBL" id="JACWZY010000004">
    <property type="protein sequence ID" value="MBD2700389.1"/>
    <property type="molecule type" value="Genomic_DNA"/>
</dbReference>